<accession>A0A497UZP2</accession>
<protein>
    <submittedName>
        <fullName evidence="4">Putative secreted protein</fullName>
    </submittedName>
</protein>
<keyword evidence="1" id="KW-0812">Transmembrane</keyword>
<dbReference type="EMBL" id="RCCE01000008">
    <property type="protein sequence ID" value="RLJ36332.1"/>
    <property type="molecule type" value="Genomic_DNA"/>
</dbReference>
<dbReference type="Proteomes" id="UP000269157">
    <property type="component" value="Unassembled WGS sequence"/>
</dbReference>
<dbReference type="PROSITE" id="PS50041">
    <property type="entry name" value="C_TYPE_LECTIN_2"/>
    <property type="match status" value="1"/>
</dbReference>
<dbReference type="SMART" id="SM00034">
    <property type="entry name" value="CLECT"/>
    <property type="match status" value="1"/>
</dbReference>
<evidence type="ECO:0000259" key="3">
    <source>
        <dbReference type="PROSITE" id="PS50041"/>
    </source>
</evidence>
<keyword evidence="2" id="KW-0732">Signal</keyword>
<keyword evidence="5" id="KW-1185">Reference proteome</keyword>
<dbReference type="PANTHER" id="PTHR22803">
    <property type="entry name" value="MANNOSE, PHOSPHOLIPASE, LECTIN RECEPTOR RELATED"/>
    <property type="match status" value="1"/>
</dbReference>
<sequence length="200" mass="21383">MKSILLTSALALAISAPAHAAPIQWEASAGGNDHWYEIIYLGGGPITWNQAKASAESKSHLGETGYLASITSAAEQAFANAVNLAFSAASPYHNGYVQAWLGGNDIATEGAWEWTTGEDFSSYSNFAWFEPNNYFGEDHLVGWWSGDRWNDCDGTCGTYKYLIEYNGATPPAVPLPASLPLLGFAIAGIAGLSRKRKKAA</sequence>
<name>A0A497UZP2_9RHOB</name>
<feature type="chain" id="PRO_5019735345" evidence="2">
    <location>
        <begin position="21"/>
        <end position="200"/>
    </location>
</feature>
<evidence type="ECO:0000313" key="5">
    <source>
        <dbReference type="Proteomes" id="UP000269157"/>
    </source>
</evidence>
<dbReference type="InterPro" id="IPR050111">
    <property type="entry name" value="C-type_lectin/snaclec_domain"/>
</dbReference>
<feature type="domain" description="C-type lectin" evidence="3">
    <location>
        <begin position="47"/>
        <end position="151"/>
    </location>
</feature>
<feature type="transmembrane region" description="Helical" evidence="1">
    <location>
        <begin position="173"/>
        <end position="192"/>
    </location>
</feature>
<comment type="caution">
    <text evidence="4">The sequence shown here is derived from an EMBL/GenBank/DDBJ whole genome shotgun (WGS) entry which is preliminary data.</text>
</comment>
<evidence type="ECO:0000313" key="4">
    <source>
        <dbReference type="EMBL" id="RLJ36332.1"/>
    </source>
</evidence>
<dbReference type="InterPro" id="IPR016187">
    <property type="entry name" value="CTDL_fold"/>
</dbReference>
<dbReference type="SUPFAM" id="SSF56436">
    <property type="entry name" value="C-type lectin-like"/>
    <property type="match status" value="1"/>
</dbReference>
<dbReference type="Pfam" id="PF00059">
    <property type="entry name" value="Lectin_C"/>
    <property type="match status" value="1"/>
</dbReference>
<keyword evidence="1" id="KW-1133">Transmembrane helix</keyword>
<organism evidence="4 5">
    <name type="scientific">Litoreibacter meonggei</name>
    <dbReference type="NCBI Taxonomy" id="1049199"/>
    <lineage>
        <taxon>Bacteria</taxon>
        <taxon>Pseudomonadati</taxon>
        <taxon>Pseudomonadota</taxon>
        <taxon>Alphaproteobacteria</taxon>
        <taxon>Rhodobacterales</taxon>
        <taxon>Roseobacteraceae</taxon>
        <taxon>Litoreibacter</taxon>
    </lineage>
</organism>
<feature type="signal peptide" evidence="2">
    <location>
        <begin position="1"/>
        <end position="20"/>
    </location>
</feature>
<keyword evidence="1" id="KW-0472">Membrane</keyword>
<gene>
    <name evidence="4" type="ORF">BCF46_3800</name>
</gene>
<dbReference type="Gene3D" id="3.10.100.10">
    <property type="entry name" value="Mannose-Binding Protein A, subunit A"/>
    <property type="match status" value="1"/>
</dbReference>
<reference evidence="4 5" key="1">
    <citation type="submission" date="2018-10" db="EMBL/GenBank/DDBJ databases">
        <title>Genomic Encyclopedia of Archaeal and Bacterial Type Strains, Phase II (KMG-II): from individual species to whole genera.</title>
        <authorList>
            <person name="Goeker M."/>
        </authorList>
    </citation>
    <scope>NUCLEOTIDE SEQUENCE [LARGE SCALE GENOMIC DNA]</scope>
    <source>
        <strain evidence="4 5">DSM 29466</strain>
    </source>
</reference>
<dbReference type="InterPro" id="IPR001304">
    <property type="entry name" value="C-type_lectin-like"/>
</dbReference>
<evidence type="ECO:0000256" key="1">
    <source>
        <dbReference type="SAM" id="Phobius"/>
    </source>
</evidence>
<evidence type="ECO:0000256" key="2">
    <source>
        <dbReference type="SAM" id="SignalP"/>
    </source>
</evidence>
<proteinExistence type="predicted"/>
<dbReference type="InterPro" id="IPR016186">
    <property type="entry name" value="C-type_lectin-like/link_sf"/>
</dbReference>
<dbReference type="RefSeq" id="WP_170157985.1">
    <property type="nucleotide sequence ID" value="NZ_RCCE01000008.1"/>
</dbReference>
<dbReference type="AlphaFoldDB" id="A0A497UZP2"/>